<dbReference type="InterPro" id="IPR051013">
    <property type="entry name" value="MBL_superfamily_lactonases"/>
</dbReference>
<dbReference type="GO" id="GO:0016787">
    <property type="term" value="F:hydrolase activity"/>
    <property type="evidence" value="ECO:0007669"/>
    <property type="project" value="UniProtKB-KW"/>
</dbReference>
<dbReference type="Proteomes" id="UP000789423">
    <property type="component" value="Unassembled WGS sequence"/>
</dbReference>
<dbReference type="InterPro" id="IPR001279">
    <property type="entry name" value="Metallo-B-lactamas"/>
</dbReference>
<reference evidence="6 7" key="1">
    <citation type="submission" date="2021-10" db="EMBL/GenBank/DDBJ databases">
        <authorList>
            <person name="Criscuolo A."/>
        </authorList>
    </citation>
    <scope>NUCLEOTIDE SEQUENCE [LARGE SCALE GENOMIC DNA]</scope>
    <source>
        <strain evidence="7">CIP 111899</strain>
    </source>
</reference>
<dbReference type="InterPro" id="IPR036866">
    <property type="entry name" value="RibonucZ/Hydroxyglut_hydro"/>
</dbReference>
<evidence type="ECO:0000256" key="1">
    <source>
        <dbReference type="ARBA" id="ARBA00007749"/>
    </source>
</evidence>
<dbReference type="EC" id="3.1.1.-" evidence="6"/>
<comment type="caution">
    <text evidence="6">The sequence shown here is derived from an EMBL/GenBank/DDBJ whole genome shotgun (WGS) entry which is preliminary data.</text>
</comment>
<proteinExistence type="inferred from homology"/>
<feature type="domain" description="Metallo-beta-lactamase" evidence="5">
    <location>
        <begin position="50"/>
        <end position="257"/>
    </location>
</feature>
<dbReference type="PANTHER" id="PTHR42978">
    <property type="entry name" value="QUORUM-QUENCHING LACTONASE YTNP-RELATED-RELATED"/>
    <property type="match status" value="1"/>
</dbReference>
<dbReference type="RefSeq" id="WP_230573643.1">
    <property type="nucleotide sequence ID" value="NZ_CAKJTI010000002.1"/>
</dbReference>
<name>A0ABM8Y6J0_9BACI</name>
<keyword evidence="2" id="KW-0479">Metal-binding</keyword>
<dbReference type="PANTHER" id="PTHR42978:SF6">
    <property type="entry name" value="QUORUM-QUENCHING LACTONASE YTNP-RELATED"/>
    <property type="match status" value="1"/>
</dbReference>
<organism evidence="6 7">
    <name type="scientific">Bacillus rhizoplanae</name>
    <dbReference type="NCBI Taxonomy" id="2880966"/>
    <lineage>
        <taxon>Bacteria</taxon>
        <taxon>Bacillati</taxon>
        <taxon>Bacillota</taxon>
        <taxon>Bacilli</taxon>
        <taxon>Bacillales</taxon>
        <taxon>Bacillaceae</taxon>
        <taxon>Bacillus</taxon>
    </lineage>
</organism>
<gene>
    <name evidence="6" type="primary">ytnP</name>
    <name evidence="6" type="ORF">BACCIP111899_00504</name>
</gene>
<dbReference type="Pfam" id="PF00753">
    <property type="entry name" value="Lactamase_B"/>
    <property type="match status" value="1"/>
</dbReference>
<dbReference type="CDD" id="cd07728">
    <property type="entry name" value="YtnP-like_MBL-fold"/>
    <property type="match status" value="1"/>
</dbReference>
<keyword evidence="3 6" id="KW-0378">Hydrolase</keyword>
<dbReference type="EMBL" id="CAKJTI010000002">
    <property type="protein sequence ID" value="CAG9611332.1"/>
    <property type="molecule type" value="Genomic_DNA"/>
</dbReference>
<evidence type="ECO:0000259" key="5">
    <source>
        <dbReference type="SMART" id="SM00849"/>
    </source>
</evidence>
<keyword evidence="7" id="KW-1185">Reference proteome</keyword>
<evidence type="ECO:0000256" key="4">
    <source>
        <dbReference type="ARBA" id="ARBA00022833"/>
    </source>
</evidence>
<dbReference type="Gene3D" id="3.60.15.10">
    <property type="entry name" value="Ribonuclease Z/Hydroxyacylglutathione hydrolase-like"/>
    <property type="match status" value="1"/>
</dbReference>
<comment type="similarity">
    <text evidence="1">Belongs to the metallo-beta-lactamase superfamily.</text>
</comment>
<sequence length="287" mass="33381">MERLQIGDIQVTWLRGGNTHLDGGAMFGVVPKALWSRKYSHNDKNQIYLRTDPLLLQTKDGNMLIDSGMGNNKMNEKMKRNQGVTEESSVEQSLAQLGLKAEDIQYVLMTHLHFDHASGLTKWEGEKLVPTFPNAKIYVSQTEWDEMRNPNIRSRNTYWKENWEPIVHQVHLFTEEVNVTDEIRMVHTGGHSDGHAVVIAQSQNETLLHLADLLPTHAHQNVLWVMAYDDYPMTSIDNKQKWMKYGTEQKAWFTFYHDAYYRAVKWDEEGHMVEKLERKEVEVPSEV</sequence>
<evidence type="ECO:0000256" key="3">
    <source>
        <dbReference type="ARBA" id="ARBA00022801"/>
    </source>
</evidence>
<protein>
    <submittedName>
        <fullName evidence="6">Quorum-quenching lactonase YtnP</fullName>
        <ecNumber evidence="6">3.1.1.-</ecNumber>
    </submittedName>
</protein>
<keyword evidence="4" id="KW-0862">Zinc</keyword>
<evidence type="ECO:0000313" key="7">
    <source>
        <dbReference type="Proteomes" id="UP000789423"/>
    </source>
</evidence>
<dbReference type="SMART" id="SM00849">
    <property type="entry name" value="Lactamase_B"/>
    <property type="match status" value="1"/>
</dbReference>
<evidence type="ECO:0000256" key="2">
    <source>
        <dbReference type="ARBA" id="ARBA00022723"/>
    </source>
</evidence>
<dbReference type="SUPFAM" id="SSF56281">
    <property type="entry name" value="Metallo-hydrolase/oxidoreductase"/>
    <property type="match status" value="1"/>
</dbReference>
<accession>A0ABM8Y6J0</accession>
<evidence type="ECO:0000313" key="6">
    <source>
        <dbReference type="EMBL" id="CAG9611332.1"/>
    </source>
</evidence>